<evidence type="ECO:0000256" key="1">
    <source>
        <dbReference type="ARBA" id="ARBA00004571"/>
    </source>
</evidence>
<dbReference type="EMBL" id="BAABFO010000011">
    <property type="protein sequence ID" value="GAA4333626.1"/>
    <property type="molecule type" value="Genomic_DNA"/>
</dbReference>
<keyword evidence="18" id="KW-1185">Reference proteome</keyword>
<evidence type="ECO:0000256" key="9">
    <source>
        <dbReference type="ARBA" id="ARBA00023065"/>
    </source>
</evidence>
<sequence length="354" mass="38516">MVPGTYLGVTAPTISETDTDYVYDTTGTDDVTERADIFSITPASIAKLISARTALNGGNAQIGSRQHNIQEPKYSYKVGAQDVLLVTVWNHPELNNPAGMTNLLAGRTVGEDGTFFYPYAGNVQAAGKSVQQIRSDLTARLNKVLVEPQVDVSVLTYRSKRVFAMGQVQKPGVVPITDVPLNVTDLITQSGGVTPEADLKAATLTRGTETIHIDLYALYYHGDINQNVRLQSGDILTIPENRYNKIFVLGEVTKPQSLIMPRGRISLAEALSDAGGFNPLTSNAGQMYVIRRGPDNRPQIWHLDAASPDALVLADQFDLAPRDIVYVDPAAVARFGRVISNILPTARFIYTVEQ</sequence>
<keyword evidence="12" id="KW-0564">Palmitate</keyword>
<comment type="subcellular location">
    <subcellularLocation>
        <location evidence="1">Cell outer membrane</location>
        <topology evidence="1">Multi-pass membrane protein</topology>
    </subcellularLocation>
</comment>
<dbReference type="InterPro" id="IPR049712">
    <property type="entry name" value="Poly_export"/>
</dbReference>
<dbReference type="Proteomes" id="UP001501671">
    <property type="component" value="Unassembled WGS sequence"/>
</dbReference>
<reference evidence="18" key="1">
    <citation type="journal article" date="2019" name="Int. J. Syst. Evol. Microbiol.">
        <title>The Global Catalogue of Microorganisms (GCM) 10K type strain sequencing project: providing services to taxonomists for standard genome sequencing and annotation.</title>
        <authorList>
            <consortium name="The Broad Institute Genomics Platform"/>
            <consortium name="The Broad Institute Genome Sequencing Center for Infectious Disease"/>
            <person name="Wu L."/>
            <person name="Ma J."/>
        </authorList>
    </citation>
    <scope>NUCLEOTIDE SEQUENCE [LARGE SCALE GENOMIC DNA]</scope>
    <source>
        <strain evidence="18">JCM 17666</strain>
    </source>
</reference>
<evidence type="ECO:0000256" key="12">
    <source>
        <dbReference type="ARBA" id="ARBA00023139"/>
    </source>
</evidence>
<keyword evidence="4" id="KW-1134">Transmembrane beta strand</keyword>
<evidence type="ECO:0000256" key="13">
    <source>
        <dbReference type="ARBA" id="ARBA00023237"/>
    </source>
</evidence>
<keyword evidence="9" id="KW-0406">Ion transport</keyword>
<accession>A0ABP8H2W5</accession>
<evidence type="ECO:0000256" key="5">
    <source>
        <dbReference type="ARBA" id="ARBA00022597"/>
    </source>
</evidence>
<dbReference type="Pfam" id="PF02563">
    <property type="entry name" value="Poly_export"/>
    <property type="match status" value="1"/>
</dbReference>
<keyword evidence="10" id="KW-0626">Porin</keyword>
<name>A0ABP8H2W5_9BURK</name>
<evidence type="ECO:0000259" key="16">
    <source>
        <dbReference type="Pfam" id="PF22461"/>
    </source>
</evidence>
<keyword evidence="8" id="KW-0625">Polysaccharide transport</keyword>
<dbReference type="InterPro" id="IPR054765">
    <property type="entry name" value="SLBB_dom"/>
</dbReference>
<feature type="domain" description="SLBB" evidence="16">
    <location>
        <begin position="245"/>
        <end position="327"/>
    </location>
</feature>
<dbReference type="PANTHER" id="PTHR33619:SF3">
    <property type="entry name" value="POLYSACCHARIDE EXPORT PROTEIN GFCE-RELATED"/>
    <property type="match status" value="1"/>
</dbReference>
<keyword evidence="14" id="KW-0449">Lipoprotein</keyword>
<comment type="similarity">
    <text evidence="2">Belongs to the BexD/CtrA/VexA family.</text>
</comment>
<organism evidence="17 18">
    <name type="scientific">Pigmentiphaga soli</name>
    <dbReference type="NCBI Taxonomy" id="1007095"/>
    <lineage>
        <taxon>Bacteria</taxon>
        <taxon>Pseudomonadati</taxon>
        <taxon>Pseudomonadota</taxon>
        <taxon>Betaproteobacteria</taxon>
        <taxon>Burkholderiales</taxon>
        <taxon>Alcaligenaceae</taxon>
        <taxon>Pigmentiphaga</taxon>
    </lineage>
</organism>
<keyword evidence="13" id="KW-0998">Cell outer membrane</keyword>
<dbReference type="PANTHER" id="PTHR33619">
    <property type="entry name" value="POLYSACCHARIDE EXPORT PROTEIN GFCE-RELATED"/>
    <property type="match status" value="1"/>
</dbReference>
<keyword evidence="3" id="KW-0813">Transport</keyword>
<evidence type="ECO:0000259" key="15">
    <source>
        <dbReference type="Pfam" id="PF02563"/>
    </source>
</evidence>
<evidence type="ECO:0000256" key="7">
    <source>
        <dbReference type="ARBA" id="ARBA00022729"/>
    </source>
</evidence>
<protein>
    <submittedName>
        <fullName evidence="17">Polysaccharide export protein</fullName>
    </submittedName>
</protein>
<keyword evidence="11" id="KW-0472">Membrane</keyword>
<feature type="domain" description="SLBB" evidence="16">
    <location>
        <begin position="160"/>
        <end position="237"/>
    </location>
</feature>
<evidence type="ECO:0000256" key="10">
    <source>
        <dbReference type="ARBA" id="ARBA00023114"/>
    </source>
</evidence>
<dbReference type="Pfam" id="PF22461">
    <property type="entry name" value="SLBB_2"/>
    <property type="match status" value="2"/>
</dbReference>
<gene>
    <name evidence="17" type="ORF">GCM10023144_25090</name>
</gene>
<feature type="domain" description="Polysaccharide export protein N-terminal" evidence="15">
    <location>
        <begin position="71"/>
        <end position="154"/>
    </location>
</feature>
<keyword evidence="5" id="KW-0762">Sugar transport</keyword>
<evidence type="ECO:0000313" key="18">
    <source>
        <dbReference type="Proteomes" id="UP001501671"/>
    </source>
</evidence>
<keyword evidence="7" id="KW-0732">Signal</keyword>
<dbReference type="Gene3D" id="3.30.1950.10">
    <property type="entry name" value="wza like domain"/>
    <property type="match status" value="1"/>
</dbReference>
<keyword evidence="6" id="KW-0812">Transmembrane</keyword>
<evidence type="ECO:0000256" key="2">
    <source>
        <dbReference type="ARBA" id="ARBA00009450"/>
    </source>
</evidence>
<evidence type="ECO:0000313" key="17">
    <source>
        <dbReference type="EMBL" id="GAA4333626.1"/>
    </source>
</evidence>
<comment type="caution">
    <text evidence="17">The sequence shown here is derived from an EMBL/GenBank/DDBJ whole genome shotgun (WGS) entry which is preliminary data.</text>
</comment>
<evidence type="ECO:0000256" key="8">
    <source>
        <dbReference type="ARBA" id="ARBA00023047"/>
    </source>
</evidence>
<evidence type="ECO:0000256" key="3">
    <source>
        <dbReference type="ARBA" id="ARBA00022448"/>
    </source>
</evidence>
<evidence type="ECO:0000256" key="11">
    <source>
        <dbReference type="ARBA" id="ARBA00023136"/>
    </source>
</evidence>
<evidence type="ECO:0000256" key="6">
    <source>
        <dbReference type="ARBA" id="ARBA00022692"/>
    </source>
</evidence>
<proteinExistence type="inferred from homology"/>
<dbReference type="InterPro" id="IPR003715">
    <property type="entry name" value="Poly_export_N"/>
</dbReference>
<dbReference type="Gene3D" id="3.10.560.10">
    <property type="entry name" value="Outer membrane lipoprotein wza domain like"/>
    <property type="match status" value="2"/>
</dbReference>
<evidence type="ECO:0000256" key="4">
    <source>
        <dbReference type="ARBA" id="ARBA00022452"/>
    </source>
</evidence>
<evidence type="ECO:0000256" key="14">
    <source>
        <dbReference type="ARBA" id="ARBA00023288"/>
    </source>
</evidence>